<dbReference type="PANTHER" id="PTHR23150">
    <property type="entry name" value="SULFATASE MODIFYING FACTOR 1, 2"/>
    <property type="match status" value="1"/>
</dbReference>
<dbReference type="AlphaFoldDB" id="A0A382CPL7"/>
<proteinExistence type="predicted"/>
<dbReference type="InterPro" id="IPR005532">
    <property type="entry name" value="SUMF_dom"/>
</dbReference>
<sequence>MLNLKSYLIFIYRKTKDVLFHFCLAAFITALLVNKSTGNDLEPGNLFKDCTVCPEMIVIPSGSFNMGSSQGKKNELPIQEITIAKPYAIGRFEITFDEWDVCHAEGGCLRKVHDRGWGRGHRPVINVLYADIQEYFSWISNKTNQLYRLPSEAEWEYAARAGTTTEYWWGNKMIKGNANCRGCGTKWSGKMSAPVGSFKGNPWGLYDMHGNLLEYVEDCWTNNHENVSGDGSPTVNSECLSRVIKGGAWYYLPRVSRSAYRARNDTRVFSYVIGFRALRELK</sequence>
<reference evidence="2" key="1">
    <citation type="submission" date="2018-05" db="EMBL/GenBank/DDBJ databases">
        <authorList>
            <person name="Lanie J.A."/>
            <person name="Ng W.-L."/>
            <person name="Kazmierczak K.M."/>
            <person name="Andrzejewski T.M."/>
            <person name="Davidsen T.M."/>
            <person name="Wayne K.J."/>
            <person name="Tettelin H."/>
            <person name="Glass J.I."/>
            <person name="Rusch D."/>
            <person name="Podicherti R."/>
            <person name="Tsui H.-C.T."/>
            <person name="Winkler M.E."/>
        </authorList>
    </citation>
    <scope>NUCLEOTIDE SEQUENCE</scope>
</reference>
<accession>A0A382CPL7</accession>
<feature type="domain" description="Sulfatase-modifying factor enzyme-like" evidence="1">
    <location>
        <begin position="53"/>
        <end position="278"/>
    </location>
</feature>
<dbReference type="InterPro" id="IPR042095">
    <property type="entry name" value="SUMF_sf"/>
</dbReference>
<dbReference type="InterPro" id="IPR051043">
    <property type="entry name" value="Sulfatase_Mod_Factor_Kinase"/>
</dbReference>
<dbReference type="EMBL" id="UINC01035414">
    <property type="protein sequence ID" value="SVB27774.1"/>
    <property type="molecule type" value="Genomic_DNA"/>
</dbReference>
<name>A0A382CPL7_9ZZZZ</name>
<dbReference type="GO" id="GO:0120147">
    <property type="term" value="F:formylglycine-generating oxidase activity"/>
    <property type="evidence" value="ECO:0007669"/>
    <property type="project" value="TreeGrafter"/>
</dbReference>
<dbReference type="Gene3D" id="3.90.1580.10">
    <property type="entry name" value="paralog of FGE (formylglycine-generating enzyme)"/>
    <property type="match status" value="1"/>
</dbReference>
<evidence type="ECO:0000259" key="1">
    <source>
        <dbReference type="Pfam" id="PF03781"/>
    </source>
</evidence>
<gene>
    <name evidence="2" type="ORF">METZ01_LOCUS180628</name>
</gene>
<dbReference type="SUPFAM" id="SSF56436">
    <property type="entry name" value="C-type lectin-like"/>
    <property type="match status" value="1"/>
</dbReference>
<dbReference type="Pfam" id="PF03781">
    <property type="entry name" value="FGE-sulfatase"/>
    <property type="match status" value="1"/>
</dbReference>
<organism evidence="2">
    <name type="scientific">marine metagenome</name>
    <dbReference type="NCBI Taxonomy" id="408172"/>
    <lineage>
        <taxon>unclassified sequences</taxon>
        <taxon>metagenomes</taxon>
        <taxon>ecological metagenomes</taxon>
    </lineage>
</organism>
<evidence type="ECO:0000313" key="2">
    <source>
        <dbReference type="EMBL" id="SVB27774.1"/>
    </source>
</evidence>
<dbReference type="PANTHER" id="PTHR23150:SF35">
    <property type="entry name" value="BLL6746 PROTEIN"/>
    <property type="match status" value="1"/>
</dbReference>
<dbReference type="InterPro" id="IPR016187">
    <property type="entry name" value="CTDL_fold"/>
</dbReference>
<protein>
    <recommendedName>
        <fullName evidence="1">Sulfatase-modifying factor enzyme-like domain-containing protein</fullName>
    </recommendedName>
</protein>